<dbReference type="EMBL" id="JAGPYM010000048">
    <property type="protein sequence ID" value="KAH6871990.1"/>
    <property type="molecule type" value="Genomic_DNA"/>
</dbReference>
<dbReference type="AlphaFoldDB" id="A0A9P8W0P2"/>
<evidence type="ECO:0000313" key="3">
    <source>
        <dbReference type="EMBL" id="KAH6883999.1"/>
    </source>
</evidence>
<dbReference type="EMBL" id="JAGPYM010000022">
    <property type="protein sequence ID" value="KAH6883999.1"/>
    <property type="molecule type" value="Genomic_DNA"/>
</dbReference>
<evidence type="ECO:0000313" key="4">
    <source>
        <dbReference type="Proteomes" id="UP000777438"/>
    </source>
</evidence>
<feature type="compositionally biased region" description="Basic and acidic residues" evidence="1">
    <location>
        <begin position="189"/>
        <end position="213"/>
    </location>
</feature>
<proteinExistence type="predicted"/>
<sequence>MGSVEANNARVLVAQTSADGSSPKLVNGRKQSFMDDSESELTDPGSSVDSQFSVSCIELEDKIVVENGKENREFPIHLSSDEEDKPIVHRRSRGKPTRSSANSVILGYWRGSTGIDEKTSHAVIGFLDVQERLRIHIKDINITGEPIPNGYPLPPGAGGRWVTFERVVFSDHLVGLDFDQIKEYVRIRSKQPDPKSEEERKATEEAAVKEATLRVKQNPANDNNANSPFIAYGLEMPDNRVTLSRPDVKRRRVSGAFAAIDPAPPNGVPQAQEPPPTPPQQSTTTQSSRAPADSLERSPRVRYQSYNLRRVEARTENRPLRQPLPEAEARPPVKRVQRVGALERTNSLAKREIARAEATQARVERHAASRRRATVAAAAAGAANAAAATIPSVNGRAQLHESEEMQRLNKVWARQENLRVKAGMEDAKIYGGVKYERKATGPFMGKLVSQGTILNIDGEDFVEYRVLTKPSFF</sequence>
<accession>A0A9P8W0P2</accession>
<name>A0A9P8W0P2_9HYPO</name>
<feature type="compositionally biased region" description="Low complexity" evidence="1">
    <location>
        <begin position="280"/>
        <end position="292"/>
    </location>
</feature>
<feature type="region of interest" description="Disordered" evidence="1">
    <location>
        <begin position="1"/>
        <end position="50"/>
    </location>
</feature>
<keyword evidence="4" id="KW-1185">Reference proteome</keyword>
<feature type="compositionally biased region" description="Pro residues" evidence="1">
    <location>
        <begin position="262"/>
        <end position="279"/>
    </location>
</feature>
<dbReference type="Proteomes" id="UP000777438">
    <property type="component" value="Unassembled WGS sequence"/>
</dbReference>
<feature type="region of interest" description="Disordered" evidence="1">
    <location>
        <begin position="258"/>
        <end position="332"/>
    </location>
</feature>
<protein>
    <submittedName>
        <fullName evidence="3">Uncharacterized protein</fullName>
    </submittedName>
</protein>
<evidence type="ECO:0000256" key="1">
    <source>
        <dbReference type="SAM" id="MobiDB-lite"/>
    </source>
</evidence>
<reference evidence="3 4" key="1">
    <citation type="journal article" date="2021" name="Nat. Commun.">
        <title>Genetic determinants of endophytism in the Arabidopsis root mycobiome.</title>
        <authorList>
            <person name="Mesny F."/>
            <person name="Miyauchi S."/>
            <person name="Thiergart T."/>
            <person name="Pickel B."/>
            <person name="Atanasova L."/>
            <person name="Karlsson M."/>
            <person name="Huettel B."/>
            <person name="Barry K.W."/>
            <person name="Haridas S."/>
            <person name="Chen C."/>
            <person name="Bauer D."/>
            <person name="Andreopoulos W."/>
            <person name="Pangilinan J."/>
            <person name="LaButti K."/>
            <person name="Riley R."/>
            <person name="Lipzen A."/>
            <person name="Clum A."/>
            <person name="Drula E."/>
            <person name="Henrissat B."/>
            <person name="Kohler A."/>
            <person name="Grigoriev I.V."/>
            <person name="Martin F.M."/>
            <person name="Hacquard S."/>
        </authorList>
    </citation>
    <scope>NUCLEOTIDE SEQUENCE [LARGE SCALE GENOMIC DNA]</scope>
    <source>
        <strain evidence="3 4">MPI-CAGE-CH-0241</strain>
    </source>
</reference>
<evidence type="ECO:0000313" key="2">
    <source>
        <dbReference type="EMBL" id="KAH6871990.1"/>
    </source>
</evidence>
<gene>
    <name evidence="3" type="ORF">B0T10DRAFT_494143</name>
    <name evidence="2" type="ORF">B0T10DRAFT_500003</name>
</gene>
<comment type="caution">
    <text evidence="3">The sequence shown here is derived from an EMBL/GenBank/DDBJ whole genome shotgun (WGS) entry which is preliminary data.</text>
</comment>
<feature type="region of interest" description="Disordered" evidence="1">
    <location>
        <begin position="189"/>
        <end position="226"/>
    </location>
</feature>
<feature type="compositionally biased region" description="Basic and acidic residues" evidence="1">
    <location>
        <begin position="309"/>
        <end position="319"/>
    </location>
</feature>
<dbReference type="OrthoDB" id="5235778at2759"/>
<organism evidence="3 4">
    <name type="scientific">Thelonectria olida</name>
    <dbReference type="NCBI Taxonomy" id="1576542"/>
    <lineage>
        <taxon>Eukaryota</taxon>
        <taxon>Fungi</taxon>
        <taxon>Dikarya</taxon>
        <taxon>Ascomycota</taxon>
        <taxon>Pezizomycotina</taxon>
        <taxon>Sordariomycetes</taxon>
        <taxon>Hypocreomycetidae</taxon>
        <taxon>Hypocreales</taxon>
        <taxon>Nectriaceae</taxon>
        <taxon>Thelonectria</taxon>
    </lineage>
</organism>